<evidence type="ECO:0000256" key="17">
    <source>
        <dbReference type="ARBA" id="ARBA00058732"/>
    </source>
</evidence>
<keyword evidence="8" id="KW-0336">GPI-anchor</keyword>
<dbReference type="GO" id="GO:0005576">
    <property type="term" value="C:extracellular region"/>
    <property type="evidence" value="ECO:0007669"/>
    <property type="project" value="UniProtKB-SubCell"/>
</dbReference>
<evidence type="ECO:0000256" key="18">
    <source>
        <dbReference type="ARBA" id="ARBA00065993"/>
    </source>
</evidence>
<dbReference type="GO" id="GO:0009986">
    <property type="term" value="C:cell surface"/>
    <property type="evidence" value="ECO:0007669"/>
    <property type="project" value="TreeGrafter"/>
</dbReference>
<evidence type="ECO:0000256" key="5">
    <source>
        <dbReference type="ARBA" id="ARBA00022475"/>
    </source>
</evidence>
<reference evidence="22" key="1">
    <citation type="submission" date="2019-03" db="EMBL/GenBank/DDBJ databases">
        <title>Genome sequencing and reference-guided assembly of Black Bengal Goat (Capra hircus).</title>
        <authorList>
            <person name="Siddiki A.Z."/>
            <person name="Baten A."/>
            <person name="Billah M."/>
            <person name="Alam M.A.U."/>
            <person name="Shawrob K.S.M."/>
            <person name="Saha S."/>
            <person name="Chowdhury M."/>
            <person name="Rahman A.H."/>
            <person name="Stear M."/>
            <person name="Miah G."/>
            <person name="Das G.B."/>
            <person name="Hossain M.M."/>
            <person name="Kumkum M."/>
            <person name="Islam M.S."/>
            <person name="Mollah A.M."/>
            <person name="Ahsan A."/>
            <person name="Tusar F."/>
            <person name="Khan M.K.I."/>
        </authorList>
    </citation>
    <scope>NUCLEOTIDE SEQUENCE [LARGE SCALE GENOMIC DNA]</scope>
</reference>
<keyword evidence="6" id="KW-0964">Secreted</keyword>
<evidence type="ECO:0000256" key="14">
    <source>
        <dbReference type="ARBA" id="ARBA00023157"/>
    </source>
</evidence>
<keyword evidence="15" id="KW-0325">Glycoprotein</keyword>
<evidence type="ECO:0000256" key="15">
    <source>
        <dbReference type="ARBA" id="ARBA00023180"/>
    </source>
</evidence>
<dbReference type="InterPro" id="IPR026664">
    <property type="entry name" value="Stereocilin-rel"/>
</dbReference>
<comment type="subunit">
    <text evidence="18">Interacts with MUC16.</text>
</comment>
<name>A0A8C2PEH1_CAPHI</name>
<evidence type="ECO:0000256" key="8">
    <source>
        <dbReference type="ARBA" id="ARBA00022622"/>
    </source>
</evidence>
<dbReference type="Gene3D" id="1.20.970.40">
    <property type="match status" value="1"/>
</dbReference>
<evidence type="ECO:0000256" key="16">
    <source>
        <dbReference type="ARBA" id="ARBA00023288"/>
    </source>
</evidence>
<keyword evidence="10 21" id="KW-0732">Signal</keyword>
<evidence type="ECO:0000256" key="10">
    <source>
        <dbReference type="ARBA" id="ARBA00022729"/>
    </source>
</evidence>
<dbReference type="AlphaFoldDB" id="A0A8C2PEH1"/>
<feature type="signal peptide" evidence="21">
    <location>
        <begin position="1"/>
        <end position="38"/>
    </location>
</feature>
<keyword evidence="7" id="KW-0597">Phosphoprotein</keyword>
<evidence type="ECO:0000256" key="21">
    <source>
        <dbReference type="SAM" id="SignalP"/>
    </source>
</evidence>
<evidence type="ECO:0000256" key="2">
    <source>
        <dbReference type="ARBA" id="ARBA00004609"/>
    </source>
</evidence>
<evidence type="ECO:0000256" key="6">
    <source>
        <dbReference type="ARBA" id="ARBA00022525"/>
    </source>
</evidence>
<dbReference type="Pfam" id="PF06060">
    <property type="entry name" value="Mesothelin"/>
    <property type="match status" value="1"/>
</dbReference>
<keyword evidence="5" id="KW-1003">Cell membrane</keyword>
<dbReference type="FunFam" id="1.20.970.40:FF:000001">
    <property type="entry name" value="Mesothelin"/>
    <property type="match status" value="1"/>
</dbReference>
<keyword evidence="9" id="KW-0165">Cleavage on pair of basic residues</keyword>
<keyword evidence="16" id="KW-0449">Lipoprotein</keyword>
<keyword evidence="14" id="KW-1015">Disulfide bond</keyword>
<accession>A0A8C2PEH1</accession>
<evidence type="ECO:0000256" key="20">
    <source>
        <dbReference type="ARBA" id="ARBA00081905"/>
    </source>
</evidence>
<dbReference type="Ensembl" id="ENSCHIT00010025399.1">
    <property type="protein sequence ID" value="ENSCHIP00010018115.1"/>
    <property type="gene ID" value="ENSCHIG00010013265.1"/>
</dbReference>
<evidence type="ECO:0000256" key="9">
    <source>
        <dbReference type="ARBA" id="ARBA00022685"/>
    </source>
</evidence>
<dbReference type="GO" id="GO:0007160">
    <property type="term" value="P:cell-matrix adhesion"/>
    <property type="evidence" value="ECO:0007669"/>
    <property type="project" value="TreeGrafter"/>
</dbReference>
<dbReference type="GO" id="GO:0005794">
    <property type="term" value="C:Golgi apparatus"/>
    <property type="evidence" value="ECO:0007669"/>
    <property type="project" value="UniProtKB-SubCell"/>
</dbReference>
<evidence type="ECO:0000256" key="4">
    <source>
        <dbReference type="ARBA" id="ARBA00011016"/>
    </source>
</evidence>
<evidence type="ECO:0000256" key="12">
    <source>
        <dbReference type="ARBA" id="ARBA00023034"/>
    </source>
</evidence>
<evidence type="ECO:0000256" key="13">
    <source>
        <dbReference type="ARBA" id="ARBA00023136"/>
    </source>
</evidence>
<dbReference type="PANTHER" id="PTHR23412">
    <property type="entry name" value="STEREOCILIN RELATED"/>
    <property type="match status" value="1"/>
</dbReference>
<evidence type="ECO:0000256" key="3">
    <source>
        <dbReference type="ARBA" id="ARBA00004613"/>
    </source>
</evidence>
<keyword evidence="12" id="KW-0333">Golgi apparatus</keyword>
<evidence type="ECO:0000256" key="11">
    <source>
        <dbReference type="ARBA" id="ARBA00022889"/>
    </source>
</evidence>
<protein>
    <recommendedName>
        <fullName evidence="19">Mesothelin</fullName>
    </recommendedName>
    <alternativeName>
        <fullName evidence="20">Pre-pro-megakaryocyte-potentiating factor</fullName>
    </alternativeName>
</protein>
<comment type="function">
    <text evidence="17">Membrane-anchored forms may play a role in cellular adhesion.</text>
</comment>
<dbReference type="GO" id="GO:0005886">
    <property type="term" value="C:plasma membrane"/>
    <property type="evidence" value="ECO:0007669"/>
    <property type="project" value="UniProtKB-SubCell"/>
</dbReference>
<dbReference type="PANTHER" id="PTHR23412:SF6">
    <property type="entry name" value="MESOTHELIN"/>
    <property type="match status" value="1"/>
</dbReference>
<feature type="chain" id="PRO_5034118929" description="Mesothelin" evidence="21">
    <location>
        <begin position="39"/>
        <end position="397"/>
    </location>
</feature>
<comment type="similarity">
    <text evidence="4">Belongs to the mesothelin family.</text>
</comment>
<proteinExistence type="inferred from homology"/>
<dbReference type="GO" id="GO:0098552">
    <property type="term" value="C:side of membrane"/>
    <property type="evidence" value="ECO:0007669"/>
    <property type="project" value="UniProtKB-KW"/>
</dbReference>
<evidence type="ECO:0000256" key="1">
    <source>
        <dbReference type="ARBA" id="ARBA00004555"/>
    </source>
</evidence>
<reference evidence="22" key="2">
    <citation type="submission" date="2025-08" db="UniProtKB">
        <authorList>
            <consortium name="Ensembl"/>
        </authorList>
    </citation>
    <scope>IDENTIFICATION</scope>
</reference>
<dbReference type="InterPro" id="IPR010335">
    <property type="entry name" value="Mesothelin"/>
</dbReference>
<keyword evidence="13" id="KW-0472">Membrane</keyword>
<keyword evidence="11" id="KW-0130">Cell adhesion</keyword>
<organism evidence="22">
    <name type="scientific">Capra hircus</name>
    <name type="common">Goat</name>
    <dbReference type="NCBI Taxonomy" id="9925"/>
    <lineage>
        <taxon>Eukaryota</taxon>
        <taxon>Metazoa</taxon>
        <taxon>Chordata</taxon>
        <taxon>Craniata</taxon>
        <taxon>Vertebrata</taxon>
        <taxon>Euteleostomi</taxon>
        <taxon>Mammalia</taxon>
        <taxon>Eutheria</taxon>
        <taxon>Laurasiatheria</taxon>
        <taxon>Artiodactyla</taxon>
        <taxon>Ruminantia</taxon>
        <taxon>Pecora</taxon>
        <taxon>Bovidae</taxon>
        <taxon>Caprinae</taxon>
        <taxon>Capra</taxon>
    </lineage>
</organism>
<evidence type="ECO:0000313" key="22">
    <source>
        <dbReference type="Ensembl" id="ENSCHIP00010018115.1"/>
    </source>
</evidence>
<sequence length="397" mass="43596">MALQTAPPRLGSQRTRARGSLLLLLLCLGWVLPSRAQAADVRLALLTSRLQRTSRDLSWQQPELTVLLPRARRGAEKKACPPGREAQVVDENLFFYEEWELEACMDGALLATQMRQVNRIPFTYQQLHIFKRKLDEFYPQGYPQSLIERLSYFFLHVTPEDIHKPGAYTSPCPKPLSGLLPQVAALIARYVGGGGELDKAALDTLATFRPAYLCVLRPEQLGSVQLSVLWMTTPQDLGACSSLQMAVLYHKAHTAFQNVSGSEYFTRIEPFLGGASTEDLRAFTWQNISIDAAAFKKLPTEAVLSLTVAEVQKLLGPNLVGLKAEAGNVPLRDWISRQSQEDLDRLGLGLVGGVPNGYLVLDLHSREASSGSPHCLGRGPGPVLTVTASLLLVSVLS</sequence>
<evidence type="ECO:0000256" key="19">
    <source>
        <dbReference type="ARBA" id="ARBA00068881"/>
    </source>
</evidence>
<comment type="subcellular location">
    <subcellularLocation>
        <location evidence="2">Cell membrane</location>
        <topology evidence="2">Lipid-anchor</topology>
        <topology evidence="2">GPI-anchor</topology>
    </subcellularLocation>
    <subcellularLocation>
        <location evidence="1">Golgi apparatus</location>
    </subcellularLocation>
    <subcellularLocation>
        <location evidence="3">Secreted</location>
    </subcellularLocation>
</comment>
<evidence type="ECO:0000256" key="7">
    <source>
        <dbReference type="ARBA" id="ARBA00022553"/>
    </source>
</evidence>